<feature type="domain" description="PTS EIIA type-4" evidence="2">
    <location>
        <begin position="17"/>
        <end position="139"/>
    </location>
</feature>
<dbReference type="SUPFAM" id="SSF53062">
    <property type="entry name" value="PTS system fructose IIA component-like"/>
    <property type="match status" value="1"/>
</dbReference>
<dbReference type="PROSITE" id="PS51096">
    <property type="entry name" value="PTS_EIIA_TYPE_4"/>
    <property type="match status" value="1"/>
</dbReference>
<dbReference type="PANTHER" id="PTHR38594">
    <property type="entry name" value="PEP-DEPENDENT DIHYDROXYACETONE KINASE, PHOSPHORYL DONOR SUBUNIT DHAM"/>
    <property type="match status" value="1"/>
</dbReference>
<protein>
    <submittedName>
        <fullName evidence="3">PTS hybrid protein</fullName>
    </submittedName>
</protein>
<proteinExistence type="predicted"/>
<comment type="caution">
    <text evidence="3">The sequence shown here is derived from an EMBL/GenBank/DDBJ whole genome shotgun (WGS) entry which is preliminary data.</text>
</comment>
<dbReference type="EMBL" id="JACHJJ010000013">
    <property type="protein sequence ID" value="MBB5964674.1"/>
    <property type="molecule type" value="Genomic_DNA"/>
</dbReference>
<evidence type="ECO:0000313" key="4">
    <source>
        <dbReference type="Proteomes" id="UP000562352"/>
    </source>
</evidence>
<dbReference type="InterPro" id="IPR004701">
    <property type="entry name" value="PTS_EIIA_man-typ"/>
</dbReference>
<dbReference type="GO" id="GO:0009401">
    <property type="term" value="P:phosphoenolpyruvate-dependent sugar phosphotransferase system"/>
    <property type="evidence" value="ECO:0007669"/>
    <property type="project" value="InterPro"/>
</dbReference>
<evidence type="ECO:0000313" key="3">
    <source>
        <dbReference type="EMBL" id="MBB5964674.1"/>
    </source>
</evidence>
<dbReference type="Gene3D" id="3.40.50.510">
    <property type="entry name" value="Phosphotransferase system, mannose-type IIA component"/>
    <property type="match status" value="1"/>
</dbReference>
<reference evidence="3 4" key="1">
    <citation type="submission" date="2020-08" db="EMBL/GenBank/DDBJ databases">
        <title>Genomic Encyclopedia of Type Strains, Phase III (KMG-III): the genomes of soil and plant-associated and newly described type strains.</title>
        <authorList>
            <person name="Whitman W."/>
        </authorList>
    </citation>
    <scope>NUCLEOTIDE SEQUENCE [LARGE SCALE GENOMIC DNA]</scope>
    <source>
        <strain evidence="3 4">CECT 3303</strain>
    </source>
</reference>
<name>A0A841D859_PLAVE</name>
<organism evidence="3 4">
    <name type="scientific">Planomonospora venezuelensis</name>
    <dbReference type="NCBI Taxonomy" id="1999"/>
    <lineage>
        <taxon>Bacteria</taxon>
        <taxon>Bacillati</taxon>
        <taxon>Actinomycetota</taxon>
        <taxon>Actinomycetes</taxon>
        <taxon>Streptosporangiales</taxon>
        <taxon>Streptosporangiaceae</taxon>
        <taxon>Planomonospora</taxon>
    </lineage>
</organism>
<accession>A0A841D859</accession>
<dbReference type="InterPro" id="IPR036662">
    <property type="entry name" value="PTS_EIIA_man-typ_sf"/>
</dbReference>
<keyword evidence="1" id="KW-0808">Transferase</keyword>
<dbReference type="PANTHER" id="PTHR38594:SF1">
    <property type="entry name" value="PEP-DEPENDENT DIHYDROXYACETONE KINASE, PHOSPHORYL DONOR SUBUNIT DHAM"/>
    <property type="match status" value="1"/>
</dbReference>
<sequence length="139" mass="13168">MSAPASRADRGDGGRPVVGVVLVSHSGPLAVETAALAAGICGTGVPPEAAGGTGDGGLGTGADLIAAAIARADRGLGVVLIPDLGGSVLAARLFEGPGVVVADVPFVEGAIAAAVAANAGGSLEAVLAAAEEARHFRKL</sequence>
<evidence type="ECO:0000256" key="1">
    <source>
        <dbReference type="ARBA" id="ARBA00022679"/>
    </source>
</evidence>
<dbReference type="AlphaFoldDB" id="A0A841D859"/>
<dbReference type="Proteomes" id="UP000562352">
    <property type="component" value="Unassembled WGS sequence"/>
</dbReference>
<evidence type="ECO:0000259" key="2">
    <source>
        <dbReference type="PROSITE" id="PS51096"/>
    </source>
</evidence>
<dbReference type="RefSeq" id="WP_338047830.1">
    <property type="nucleotide sequence ID" value="NZ_BAAAWZ010000001.1"/>
</dbReference>
<dbReference type="GO" id="GO:0047324">
    <property type="term" value="F:phosphoenolpyruvate-glycerone phosphotransferase activity"/>
    <property type="evidence" value="ECO:0007669"/>
    <property type="project" value="InterPro"/>
</dbReference>
<keyword evidence="4" id="KW-1185">Reference proteome</keyword>
<dbReference type="Pfam" id="PF03610">
    <property type="entry name" value="EIIA-man"/>
    <property type="match status" value="1"/>
</dbReference>
<dbReference type="GO" id="GO:0019563">
    <property type="term" value="P:glycerol catabolic process"/>
    <property type="evidence" value="ECO:0007669"/>
    <property type="project" value="InterPro"/>
</dbReference>
<dbReference type="GO" id="GO:0016020">
    <property type="term" value="C:membrane"/>
    <property type="evidence" value="ECO:0007669"/>
    <property type="project" value="InterPro"/>
</dbReference>
<gene>
    <name evidence="3" type="ORF">FHS22_003958</name>
</gene>
<dbReference type="InterPro" id="IPR039643">
    <property type="entry name" value="DhaM"/>
</dbReference>